<feature type="compositionally biased region" description="Low complexity" evidence="1">
    <location>
        <begin position="59"/>
        <end position="70"/>
    </location>
</feature>
<name>A0A5N1JYC4_9HYPH</name>
<dbReference type="InterPro" id="IPR022073">
    <property type="entry name" value="T4BSS_DotH_IcmK"/>
</dbReference>
<comment type="caution">
    <text evidence="3">The sequence shown here is derived from an EMBL/GenBank/DDBJ whole genome shotgun (WGS) entry which is preliminary data.</text>
</comment>
<evidence type="ECO:0000256" key="1">
    <source>
        <dbReference type="SAM" id="MobiDB-lite"/>
    </source>
</evidence>
<dbReference type="Pfam" id="PF12293">
    <property type="entry name" value="T4BSS_DotH_IcmK"/>
    <property type="match status" value="1"/>
</dbReference>
<reference evidence="3 4" key="1">
    <citation type="submission" date="2019-09" db="EMBL/GenBank/DDBJ databases">
        <title>Biological control of the noxious weed angled onion (Allium triquetrum) thwarted by endophytic bacteria in Victoria, Australia.</title>
        <authorList>
            <person name="Tehranchian P."/>
            <person name="Adair R.J."/>
            <person name="Van T.H."/>
            <person name="Morrison P.D."/>
            <person name="Williams H."/>
            <person name="Lawrie A.C."/>
        </authorList>
    </citation>
    <scope>NUCLEOTIDE SEQUENCE [LARGE SCALE GENOMIC DNA]</scope>
    <source>
        <strain evidence="3 4">RPTAtOch1</strain>
    </source>
</reference>
<organism evidence="3 4">
    <name type="scientific">Ochrobactrum quorumnocens</name>
    <dbReference type="NCBI Taxonomy" id="271865"/>
    <lineage>
        <taxon>Bacteria</taxon>
        <taxon>Pseudomonadati</taxon>
        <taxon>Pseudomonadota</taxon>
        <taxon>Alphaproteobacteria</taxon>
        <taxon>Hyphomicrobiales</taxon>
        <taxon>Brucellaceae</taxon>
        <taxon>Brucella/Ochrobactrum group</taxon>
        <taxon>Ochrobactrum</taxon>
    </lineage>
</organism>
<evidence type="ECO:0000313" key="4">
    <source>
        <dbReference type="Proteomes" id="UP000327108"/>
    </source>
</evidence>
<feature type="compositionally biased region" description="Basic and acidic residues" evidence="1">
    <location>
        <begin position="46"/>
        <end position="55"/>
    </location>
</feature>
<keyword evidence="2" id="KW-0732">Signal</keyword>
<proteinExistence type="predicted"/>
<feature type="compositionally biased region" description="Gly residues" evidence="1">
    <location>
        <begin position="71"/>
        <end position="80"/>
    </location>
</feature>
<dbReference type="EMBL" id="VYXQ01000008">
    <property type="protein sequence ID" value="KAA9368340.1"/>
    <property type="molecule type" value="Genomic_DNA"/>
</dbReference>
<feature type="signal peptide" evidence="2">
    <location>
        <begin position="1"/>
        <end position="23"/>
    </location>
</feature>
<protein>
    <recommendedName>
        <fullName evidence="5">Type IV secretion protein IcmK</fullName>
    </recommendedName>
</protein>
<keyword evidence="4" id="KW-1185">Reference proteome</keyword>
<sequence length="374" mass="39807">MIMRKQFLPTLLVSAILLLPALAQTDRAIPMATLPPQDPPEAADEASEREVKPDAARFGQTIAGQTSAGQTGAGEAGAGETGADDPQSQVPGPLPPIIGTTQLLHSLAQLDRPLSPEEITAYGAALQSLMPMTPQMIRDFRKRLDENQKAASEPPSGKQPHLISDAIRLSLKPGQALSSIATAADRASVISFYDRTGQAWPVASFVVGRADMFQVYALQEGSNKLAITALQPHGSSNLIVSLVEESRPIVFHLQTAQPTVVERRDITVDAYGPNAVRNPTTVAVQAAASNPIMLAFVEGAALPQGAVRLPSTDPDIDAWAYGGAYYIRSPHTLISPSWLSVLSGPGDIHAYRINKTPIVLMSRNGQIVRVRVGN</sequence>
<feature type="region of interest" description="Disordered" evidence="1">
    <location>
        <begin position="31"/>
        <end position="98"/>
    </location>
</feature>
<accession>A0A5N1JYC4</accession>
<dbReference type="Proteomes" id="UP000327108">
    <property type="component" value="Unassembled WGS sequence"/>
</dbReference>
<evidence type="ECO:0000256" key="2">
    <source>
        <dbReference type="SAM" id="SignalP"/>
    </source>
</evidence>
<feature type="chain" id="PRO_5024426622" description="Type IV secretion protein IcmK" evidence="2">
    <location>
        <begin position="24"/>
        <end position="374"/>
    </location>
</feature>
<evidence type="ECO:0000313" key="3">
    <source>
        <dbReference type="EMBL" id="KAA9368340.1"/>
    </source>
</evidence>
<gene>
    <name evidence="3" type="ORF">F3W84_10655</name>
</gene>
<dbReference type="AlphaFoldDB" id="A0A5N1JYC4"/>
<evidence type="ECO:0008006" key="5">
    <source>
        <dbReference type="Google" id="ProtNLM"/>
    </source>
</evidence>